<proteinExistence type="predicted"/>
<evidence type="ECO:0000313" key="3">
    <source>
        <dbReference type="Proteomes" id="UP001154282"/>
    </source>
</evidence>
<keyword evidence="1" id="KW-0732">Signal</keyword>
<feature type="chain" id="PRO_5043885981" evidence="1">
    <location>
        <begin position="28"/>
        <end position="131"/>
    </location>
</feature>
<sequence>MKKISHLFAFTALLFLCLLPPLPRTTAGDIRSDRKALLNFGTSVPHTRRLNWTSNGSPCNSGRRTNWGFSYRERRAGDGLRRDSASVGVFGRRGVKAAGEKTKLRFWRKQGTMKKTGEGGKLGTISSITGL</sequence>
<feature type="signal peptide" evidence="1">
    <location>
        <begin position="1"/>
        <end position="27"/>
    </location>
</feature>
<dbReference type="AlphaFoldDB" id="A0AAV0GSJ5"/>
<organism evidence="2 3">
    <name type="scientific">Linum tenue</name>
    <dbReference type="NCBI Taxonomy" id="586396"/>
    <lineage>
        <taxon>Eukaryota</taxon>
        <taxon>Viridiplantae</taxon>
        <taxon>Streptophyta</taxon>
        <taxon>Embryophyta</taxon>
        <taxon>Tracheophyta</taxon>
        <taxon>Spermatophyta</taxon>
        <taxon>Magnoliopsida</taxon>
        <taxon>eudicotyledons</taxon>
        <taxon>Gunneridae</taxon>
        <taxon>Pentapetalae</taxon>
        <taxon>rosids</taxon>
        <taxon>fabids</taxon>
        <taxon>Malpighiales</taxon>
        <taxon>Linaceae</taxon>
        <taxon>Linum</taxon>
    </lineage>
</organism>
<evidence type="ECO:0000256" key="1">
    <source>
        <dbReference type="SAM" id="SignalP"/>
    </source>
</evidence>
<reference evidence="2" key="1">
    <citation type="submission" date="2022-08" db="EMBL/GenBank/DDBJ databases">
        <authorList>
            <person name="Gutierrez-Valencia J."/>
        </authorList>
    </citation>
    <scope>NUCLEOTIDE SEQUENCE</scope>
</reference>
<evidence type="ECO:0000313" key="2">
    <source>
        <dbReference type="EMBL" id="CAI0375408.1"/>
    </source>
</evidence>
<gene>
    <name evidence="2" type="ORF">LITE_LOCUS575</name>
</gene>
<accession>A0AAV0GSJ5</accession>
<dbReference type="EMBL" id="CAMGYJ010000002">
    <property type="protein sequence ID" value="CAI0375408.1"/>
    <property type="molecule type" value="Genomic_DNA"/>
</dbReference>
<comment type="caution">
    <text evidence="2">The sequence shown here is derived from an EMBL/GenBank/DDBJ whole genome shotgun (WGS) entry which is preliminary data.</text>
</comment>
<keyword evidence="3" id="KW-1185">Reference proteome</keyword>
<name>A0AAV0GSJ5_9ROSI</name>
<protein>
    <submittedName>
        <fullName evidence="2">Uncharacterized protein</fullName>
    </submittedName>
</protein>
<dbReference type="Proteomes" id="UP001154282">
    <property type="component" value="Unassembled WGS sequence"/>
</dbReference>